<evidence type="ECO:0000256" key="4">
    <source>
        <dbReference type="ARBA" id="ARBA00023163"/>
    </source>
</evidence>
<proteinExistence type="inferred from homology"/>
<organism evidence="6 7">
    <name type="scientific">Effusibacillus consociatus</name>
    <dbReference type="NCBI Taxonomy" id="1117041"/>
    <lineage>
        <taxon>Bacteria</taxon>
        <taxon>Bacillati</taxon>
        <taxon>Bacillota</taxon>
        <taxon>Bacilli</taxon>
        <taxon>Bacillales</taxon>
        <taxon>Alicyclobacillaceae</taxon>
        <taxon>Effusibacillus</taxon>
    </lineage>
</organism>
<feature type="domain" description="HTH lysR-type" evidence="5">
    <location>
        <begin position="1"/>
        <end position="58"/>
    </location>
</feature>
<dbReference type="Proteomes" id="UP001596002">
    <property type="component" value="Unassembled WGS sequence"/>
</dbReference>
<gene>
    <name evidence="6" type="ORF">ACFO8Q_19765</name>
</gene>
<protein>
    <submittedName>
        <fullName evidence="6">LysR family transcriptional regulator</fullName>
    </submittedName>
</protein>
<dbReference type="CDD" id="cd05466">
    <property type="entry name" value="PBP2_LTTR_substrate"/>
    <property type="match status" value="1"/>
</dbReference>
<evidence type="ECO:0000259" key="5">
    <source>
        <dbReference type="PROSITE" id="PS50931"/>
    </source>
</evidence>
<dbReference type="InterPro" id="IPR036390">
    <property type="entry name" value="WH_DNA-bd_sf"/>
</dbReference>
<name>A0ABV9Q509_9BACL</name>
<dbReference type="Pfam" id="PF03466">
    <property type="entry name" value="LysR_substrate"/>
    <property type="match status" value="1"/>
</dbReference>
<dbReference type="EMBL" id="JBHSHC010000138">
    <property type="protein sequence ID" value="MFC4769571.1"/>
    <property type="molecule type" value="Genomic_DNA"/>
</dbReference>
<keyword evidence="3" id="KW-0238">DNA-binding</keyword>
<dbReference type="Gene3D" id="3.40.190.290">
    <property type="match status" value="1"/>
</dbReference>
<dbReference type="SUPFAM" id="SSF53850">
    <property type="entry name" value="Periplasmic binding protein-like II"/>
    <property type="match status" value="1"/>
</dbReference>
<dbReference type="PROSITE" id="PS50931">
    <property type="entry name" value="HTH_LYSR"/>
    <property type="match status" value="1"/>
</dbReference>
<dbReference type="PANTHER" id="PTHR30346">
    <property type="entry name" value="TRANSCRIPTIONAL DUAL REGULATOR HCAR-RELATED"/>
    <property type="match status" value="1"/>
</dbReference>
<comment type="similarity">
    <text evidence="1">Belongs to the LysR transcriptional regulatory family.</text>
</comment>
<evidence type="ECO:0000256" key="2">
    <source>
        <dbReference type="ARBA" id="ARBA00023015"/>
    </source>
</evidence>
<comment type="caution">
    <text evidence="6">The sequence shown here is derived from an EMBL/GenBank/DDBJ whole genome shotgun (WGS) entry which is preliminary data.</text>
</comment>
<evidence type="ECO:0000256" key="1">
    <source>
        <dbReference type="ARBA" id="ARBA00009437"/>
    </source>
</evidence>
<keyword evidence="7" id="KW-1185">Reference proteome</keyword>
<dbReference type="InterPro" id="IPR005119">
    <property type="entry name" value="LysR_subst-bd"/>
</dbReference>
<reference evidence="7" key="1">
    <citation type="journal article" date="2019" name="Int. J. Syst. Evol. Microbiol.">
        <title>The Global Catalogue of Microorganisms (GCM) 10K type strain sequencing project: providing services to taxonomists for standard genome sequencing and annotation.</title>
        <authorList>
            <consortium name="The Broad Institute Genomics Platform"/>
            <consortium name="The Broad Institute Genome Sequencing Center for Infectious Disease"/>
            <person name="Wu L."/>
            <person name="Ma J."/>
        </authorList>
    </citation>
    <scope>NUCLEOTIDE SEQUENCE [LARGE SCALE GENOMIC DNA]</scope>
    <source>
        <strain evidence="7">WYCCWR 12678</strain>
    </source>
</reference>
<dbReference type="PANTHER" id="PTHR30346:SF28">
    <property type="entry name" value="HTH-TYPE TRANSCRIPTIONAL REGULATOR CYNR"/>
    <property type="match status" value="1"/>
</dbReference>
<dbReference type="PRINTS" id="PR00039">
    <property type="entry name" value="HTHLYSR"/>
</dbReference>
<dbReference type="Gene3D" id="1.10.10.10">
    <property type="entry name" value="Winged helix-like DNA-binding domain superfamily/Winged helix DNA-binding domain"/>
    <property type="match status" value="1"/>
</dbReference>
<keyword evidence="2" id="KW-0805">Transcription regulation</keyword>
<accession>A0ABV9Q509</accession>
<evidence type="ECO:0000313" key="6">
    <source>
        <dbReference type="EMBL" id="MFC4769571.1"/>
    </source>
</evidence>
<dbReference type="InterPro" id="IPR000847">
    <property type="entry name" value="LysR_HTH_N"/>
</dbReference>
<dbReference type="InterPro" id="IPR036388">
    <property type="entry name" value="WH-like_DNA-bd_sf"/>
</dbReference>
<keyword evidence="4" id="KW-0804">Transcription</keyword>
<dbReference type="SUPFAM" id="SSF46785">
    <property type="entry name" value="Winged helix' DNA-binding domain"/>
    <property type="match status" value="1"/>
</dbReference>
<dbReference type="RefSeq" id="WP_380028249.1">
    <property type="nucleotide sequence ID" value="NZ_JBHSHC010000138.1"/>
</dbReference>
<evidence type="ECO:0000313" key="7">
    <source>
        <dbReference type="Proteomes" id="UP001596002"/>
    </source>
</evidence>
<evidence type="ECO:0000256" key="3">
    <source>
        <dbReference type="ARBA" id="ARBA00023125"/>
    </source>
</evidence>
<sequence length="301" mass="33832">MEFRQLQYAIKVAEERSFSRAAEKLHIAQPSLSQQILKLEQQLGVKLFDRTTTPLEITYAGERFVETAGRILDLTDQLRREMEDVADLKKGRLVIGSLPITGAHVLPAVLPIFQQQFPGIEVVLVEDTTANLEELTAKGKTDFTLLTLPLQDQTLVYEPILTEEILLAVPSDHPLAEQTGSRVNLLSLEDEPFILLKRGQGFRHIAFEICRRAGFEPNVAFESTNIEMVQSLVAAGMGLSFVPEMVARSGWAPVKPIYLSIEIPAPTRTLVVAYREGRYLSRPALEFIQIMKRTLSNNSWF</sequence>
<dbReference type="Pfam" id="PF00126">
    <property type="entry name" value="HTH_1"/>
    <property type="match status" value="1"/>
</dbReference>